<evidence type="ECO:0000313" key="2">
    <source>
        <dbReference type="EMBL" id="OAN51118.1"/>
    </source>
</evidence>
<dbReference type="AlphaFoldDB" id="A0A178MSR5"/>
<dbReference type="InterPro" id="IPR029060">
    <property type="entry name" value="PIN-like_dom_sf"/>
</dbReference>
<keyword evidence="3" id="KW-1185">Reference proteome</keyword>
<dbReference type="Pfam" id="PF01850">
    <property type="entry name" value="PIN"/>
    <property type="match status" value="1"/>
</dbReference>
<dbReference type="EMBL" id="LWQT01000048">
    <property type="protein sequence ID" value="OAN51118.1"/>
    <property type="molecule type" value="Genomic_DNA"/>
</dbReference>
<proteinExistence type="predicted"/>
<dbReference type="InterPro" id="IPR002716">
    <property type="entry name" value="PIN_dom"/>
</dbReference>
<organism evidence="2 3">
    <name type="scientific">Paramagnetospirillum marisnigri</name>
    <dbReference type="NCBI Taxonomy" id="1285242"/>
    <lineage>
        <taxon>Bacteria</taxon>
        <taxon>Pseudomonadati</taxon>
        <taxon>Pseudomonadota</taxon>
        <taxon>Alphaproteobacteria</taxon>
        <taxon>Rhodospirillales</taxon>
        <taxon>Magnetospirillaceae</taxon>
        <taxon>Paramagnetospirillum</taxon>
    </lineage>
</organism>
<gene>
    <name evidence="2" type="ORF">A6A04_16980</name>
</gene>
<dbReference type="OrthoDB" id="9798990at2"/>
<comment type="caution">
    <text evidence="2">The sequence shown here is derived from an EMBL/GenBank/DDBJ whole genome shotgun (WGS) entry which is preliminary data.</text>
</comment>
<evidence type="ECO:0000259" key="1">
    <source>
        <dbReference type="Pfam" id="PF01850"/>
    </source>
</evidence>
<dbReference type="SUPFAM" id="SSF88723">
    <property type="entry name" value="PIN domain-like"/>
    <property type="match status" value="1"/>
</dbReference>
<dbReference type="InterPro" id="IPR052919">
    <property type="entry name" value="TA_system_RNase"/>
</dbReference>
<reference evidence="2 3" key="1">
    <citation type="submission" date="2016-04" db="EMBL/GenBank/DDBJ databases">
        <title>Draft genome sequence of freshwater magnetotactic bacteria Magnetospirillum marisnigri SP-1 and Magnetospirillum moscoviense BB-1.</title>
        <authorList>
            <person name="Koziaeva V."/>
            <person name="Dziuba M.V."/>
            <person name="Ivanov T.M."/>
            <person name="Kuznetsov B."/>
            <person name="Grouzdev D.S."/>
        </authorList>
    </citation>
    <scope>NUCLEOTIDE SEQUENCE [LARGE SCALE GENOMIC DNA]</scope>
    <source>
        <strain evidence="2 3">SP-1</strain>
    </source>
</reference>
<protein>
    <submittedName>
        <fullName evidence="2">Twitching motility protein PilT</fullName>
    </submittedName>
</protein>
<feature type="domain" description="PIN" evidence="1">
    <location>
        <begin position="4"/>
        <end position="121"/>
    </location>
</feature>
<dbReference type="InterPro" id="IPR041705">
    <property type="entry name" value="PIN_Sll0205"/>
</dbReference>
<evidence type="ECO:0000313" key="3">
    <source>
        <dbReference type="Proteomes" id="UP000078428"/>
    </source>
</evidence>
<sequence>MTAVLLDTHAWAWSLSGDDRLSPAALASLEAAQTVYVSPISFFEVARKVRLGKWPEMEPFAPRLAALLNEQGGAVAGFDPAIAVAAGLMAWGHRDPFDRLLAATALHYNLPLISADSVFDGVVARIW</sequence>
<dbReference type="Gene3D" id="3.40.50.1010">
    <property type="entry name" value="5'-nuclease"/>
    <property type="match status" value="1"/>
</dbReference>
<dbReference type="STRING" id="1285242.A6A04_16980"/>
<name>A0A178MSR5_9PROT</name>
<dbReference type="Proteomes" id="UP000078428">
    <property type="component" value="Unassembled WGS sequence"/>
</dbReference>
<dbReference type="RefSeq" id="WP_068491863.1">
    <property type="nucleotide sequence ID" value="NZ_LWQT01000048.1"/>
</dbReference>
<dbReference type="CDD" id="cd09872">
    <property type="entry name" value="PIN_Sll0205-like"/>
    <property type="match status" value="1"/>
</dbReference>
<dbReference type="PANTHER" id="PTHR36173">
    <property type="entry name" value="RIBONUCLEASE VAPC16-RELATED"/>
    <property type="match status" value="1"/>
</dbReference>
<accession>A0A178MSR5</accession>